<dbReference type="GO" id="GO:0071044">
    <property type="term" value="P:histone mRNA catabolic process"/>
    <property type="evidence" value="ECO:0007669"/>
    <property type="project" value="TreeGrafter"/>
</dbReference>
<evidence type="ECO:0000256" key="3">
    <source>
        <dbReference type="SAM" id="MobiDB-lite"/>
    </source>
</evidence>
<name>K0S1A2_THAOC</name>
<dbReference type="EMBL" id="AGNL01024961">
    <property type="protein sequence ID" value="EJK58534.1"/>
    <property type="molecule type" value="Genomic_DNA"/>
</dbReference>
<gene>
    <name evidence="5" type="ORF">THAOC_21330</name>
</gene>
<reference evidence="5 6" key="1">
    <citation type="journal article" date="2012" name="Genome Biol.">
        <title>Genome and low-iron response of an oceanic diatom adapted to chronic iron limitation.</title>
        <authorList>
            <person name="Lommer M."/>
            <person name="Specht M."/>
            <person name="Roy A.S."/>
            <person name="Kraemer L."/>
            <person name="Andreson R."/>
            <person name="Gutowska M.A."/>
            <person name="Wolf J."/>
            <person name="Bergner S.V."/>
            <person name="Schilhabel M.B."/>
            <person name="Klostermeier U.C."/>
            <person name="Beiko R.G."/>
            <person name="Rosenstiel P."/>
            <person name="Hippler M."/>
            <person name="Laroche J."/>
        </authorList>
    </citation>
    <scope>NUCLEOTIDE SEQUENCE [LARGE SCALE GENOMIC DNA]</scope>
    <source>
        <strain evidence="5 6">CCMP1005</strain>
    </source>
</reference>
<dbReference type="Gene3D" id="3.30.420.10">
    <property type="entry name" value="Ribonuclease H-like superfamily/Ribonuclease H"/>
    <property type="match status" value="1"/>
</dbReference>
<dbReference type="SMART" id="SM00341">
    <property type="entry name" value="HRDC"/>
    <property type="match status" value="1"/>
</dbReference>
<dbReference type="OrthoDB" id="2250022at2759"/>
<feature type="region of interest" description="Disordered" evidence="3">
    <location>
        <begin position="408"/>
        <end position="452"/>
    </location>
</feature>
<comment type="subcellular location">
    <subcellularLocation>
        <location evidence="1">Nucleus</location>
    </subcellularLocation>
</comment>
<dbReference type="InterPro" id="IPR044876">
    <property type="entry name" value="HRDC_dom_sf"/>
</dbReference>
<dbReference type="InterPro" id="IPR002121">
    <property type="entry name" value="HRDC_dom"/>
</dbReference>
<keyword evidence="6" id="KW-1185">Reference proteome</keyword>
<dbReference type="GO" id="GO:0071051">
    <property type="term" value="P:poly(A)-dependent snoRNA 3'-end processing"/>
    <property type="evidence" value="ECO:0007669"/>
    <property type="project" value="TreeGrafter"/>
</dbReference>
<feature type="region of interest" description="Disordered" evidence="3">
    <location>
        <begin position="334"/>
        <end position="357"/>
    </location>
</feature>
<dbReference type="InterPro" id="IPR045092">
    <property type="entry name" value="Rrp6-like"/>
</dbReference>
<dbReference type="InterPro" id="IPR036397">
    <property type="entry name" value="RNaseH_sf"/>
</dbReference>
<dbReference type="GO" id="GO:0000166">
    <property type="term" value="F:nucleotide binding"/>
    <property type="evidence" value="ECO:0007669"/>
    <property type="project" value="InterPro"/>
</dbReference>
<dbReference type="GO" id="GO:0000176">
    <property type="term" value="C:nuclear exosome (RNase complex)"/>
    <property type="evidence" value="ECO:0007669"/>
    <property type="project" value="TreeGrafter"/>
</dbReference>
<dbReference type="GO" id="GO:0000467">
    <property type="term" value="P:exonucleolytic trimming to generate mature 3'-end of 5.8S rRNA from tricistronic rRNA transcript (SSU-rRNA, 5.8S rRNA, LSU-rRNA)"/>
    <property type="evidence" value="ECO:0007669"/>
    <property type="project" value="InterPro"/>
</dbReference>
<dbReference type="GO" id="GO:0071039">
    <property type="term" value="P:nuclear polyadenylation-dependent CUT catabolic process"/>
    <property type="evidence" value="ECO:0007669"/>
    <property type="project" value="TreeGrafter"/>
</dbReference>
<feature type="domain" description="HRDC" evidence="4">
    <location>
        <begin position="76"/>
        <end position="156"/>
    </location>
</feature>
<dbReference type="eggNOG" id="KOG2206">
    <property type="taxonomic scope" value="Eukaryota"/>
</dbReference>
<comment type="caution">
    <text evidence="5">The sequence shown here is derived from an EMBL/GenBank/DDBJ whole genome shotgun (WGS) entry which is preliminary data.</text>
</comment>
<dbReference type="GO" id="GO:0005730">
    <property type="term" value="C:nucleolus"/>
    <property type="evidence" value="ECO:0007669"/>
    <property type="project" value="TreeGrafter"/>
</dbReference>
<evidence type="ECO:0000313" key="6">
    <source>
        <dbReference type="Proteomes" id="UP000266841"/>
    </source>
</evidence>
<proteinExistence type="predicted"/>
<dbReference type="Proteomes" id="UP000266841">
    <property type="component" value="Unassembled WGS sequence"/>
</dbReference>
<dbReference type="GO" id="GO:0071040">
    <property type="term" value="P:nuclear polyadenylation-dependent antisense transcript catabolic process"/>
    <property type="evidence" value="ECO:0007669"/>
    <property type="project" value="TreeGrafter"/>
</dbReference>
<evidence type="ECO:0000259" key="4">
    <source>
        <dbReference type="PROSITE" id="PS50967"/>
    </source>
</evidence>
<evidence type="ECO:0000256" key="2">
    <source>
        <dbReference type="ARBA" id="ARBA00023242"/>
    </source>
</evidence>
<dbReference type="GO" id="GO:0071037">
    <property type="term" value="P:nuclear polyadenylation-dependent snRNA catabolic process"/>
    <property type="evidence" value="ECO:0007669"/>
    <property type="project" value="TreeGrafter"/>
</dbReference>
<feature type="region of interest" description="Disordered" evidence="3">
    <location>
        <begin position="228"/>
        <end position="260"/>
    </location>
</feature>
<sequence length="452" mass="49763">MRTYALSDTRYLLDIYDQLRLELDTHSSPDVSIEVVLDRSKQVCLVRYDKEPFQPSAYKSIINKGRRGGKVVTQLTQKQDASLKALYDWRDATARKEDESIFFVCPNASLVRIASNHPKTVNALQRLLNPTPPLVMRRSQEILDALSSLAANAKPSIGTRLPPATAGVGGPNVQVPSHRNREMLSPILVSDALFDTAGWTSNEQDDVDEGTHLLDVSHLNEGFKSNTLSSHSLELSPPDLHTENTLRRGMSTSGVSGSDARVAKRSASMIHDQMMLSGHRYGGSFSLLDLIRPNATSSDLDREEKEPAVTSKPAVPEEEEMQIPKSIGEIFRLSNANRGKQKKSKPQFTSQGNKSMSMKEDDVQAAEGVIESYGGSGGYFGHKRQRPGKDGDIKQLIKLGWVKDQADADELGKASEQPEQTKSPMDTMVGAYNPNSTPSKANPFFQGAARRR</sequence>
<dbReference type="PROSITE" id="PS50967">
    <property type="entry name" value="HRDC"/>
    <property type="match status" value="1"/>
</dbReference>
<feature type="region of interest" description="Disordered" evidence="3">
    <location>
        <begin position="296"/>
        <end position="320"/>
    </location>
</feature>
<dbReference type="SUPFAM" id="SSF47819">
    <property type="entry name" value="HRDC-like"/>
    <property type="match status" value="1"/>
</dbReference>
<dbReference type="AlphaFoldDB" id="K0S1A2"/>
<feature type="compositionally biased region" description="Polar residues" evidence="3">
    <location>
        <begin position="346"/>
        <end position="356"/>
    </location>
</feature>
<dbReference type="GO" id="GO:0071038">
    <property type="term" value="P:TRAMP-dependent tRNA surveillance pathway"/>
    <property type="evidence" value="ECO:0007669"/>
    <property type="project" value="TreeGrafter"/>
</dbReference>
<dbReference type="Gene3D" id="1.10.150.80">
    <property type="entry name" value="HRDC domain"/>
    <property type="match status" value="1"/>
</dbReference>
<protein>
    <recommendedName>
        <fullName evidence="4">HRDC domain-containing protein</fullName>
    </recommendedName>
</protein>
<dbReference type="GO" id="GO:0000175">
    <property type="term" value="F:3'-5'-RNA exonuclease activity"/>
    <property type="evidence" value="ECO:0007669"/>
    <property type="project" value="InterPro"/>
</dbReference>
<dbReference type="GO" id="GO:0003727">
    <property type="term" value="F:single-stranded RNA binding"/>
    <property type="evidence" value="ECO:0007669"/>
    <property type="project" value="TreeGrafter"/>
</dbReference>
<dbReference type="GO" id="GO:0071036">
    <property type="term" value="P:nuclear polyadenylation-dependent snoRNA catabolic process"/>
    <property type="evidence" value="ECO:0007669"/>
    <property type="project" value="TreeGrafter"/>
</dbReference>
<evidence type="ECO:0000256" key="1">
    <source>
        <dbReference type="ARBA" id="ARBA00004123"/>
    </source>
</evidence>
<dbReference type="Pfam" id="PF00570">
    <property type="entry name" value="HRDC"/>
    <property type="match status" value="1"/>
</dbReference>
<keyword evidence="2" id="KW-0539">Nucleus</keyword>
<organism evidence="5 6">
    <name type="scientific">Thalassiosira oceanica</name>
    <name type="common">Marine diatom</name>
    <dbReference type="NCBI Taxonomy" id="159749"/>
    <lineage>
        <taxon>Eukaryota</taxon>
        <taxon>Sar</taxon>
        <taxon>Stramenopiles</taxon>
        <taxon>Ochrophyta</taxon>
        <taxon>Bacillariophyta</taxon>
        <taxon>Coscinodiscophyceae</taxon>
        <taxon>Thalassiosirophycidae</taxon>
        <taxon>Thalassiosirales</taxon>
        <taxon>Thalassiosiraceae</taxon>
        <taxon>Thalassiosira</taxon>
    </lineage>
</organism>
<dbReference type="GO" id="GO:0071035">
    <property type="term" value="P:nuclear polyadenylation-dependent rRNA catabolic process"/>
    <property type="evidence" value="ECO:0007669"/>
    <property type="project" value="TreeGrafter"/>
</dbReference>
<dbReference type="PANTHER" id="PTHR12124">
    <property type="entry name" value="POLYMYOSITIS/SCLERODERMA AUTOANTIGEN-RELATED"/>
    <property type="match status" value="1"/>
</dbReference>
<accession>K0S1A2</accession>
<dbReference type="PANTHER" id="PTHR12124:SF47">
    <property type="entry name" value="EXOSOME COMPONENT 10"/>
    <property type="match status" value="1"/>
</dbReference>
<evidence type="ECO:0000313" key="5">
    <source>
        <dbReference type="EMBL" id="EJK58534.1"/>
    </source>
</evidence>
<dbReference type="InterPro" id="IPR010997">
    <property type="entry name" value="HRDC-like_sf"/>
</dbReference>